<keyword evidence="4 16" id="KW-0004">4Fe-4S</keyword>
<feature type="domain" description="NADH-rubredoxin oxidoreductase C-terminal" evidence="21">
    <location>
        <begin position="329"/>
        <end position="397"/>
    </location>
</feature>
<dbReference type="Pfam" id="PF07992">
    <property type="entry name" value="Pyr_redox_2"/>
    <property type="match status" value="1"/>
</dbReference>
<dbReference type="PANTHER" id="PTHR43809">
    <property type="entry name" value="NITRITE REDUCTASE (NADH) LARGE SUBUNIT"/>
    <property type="match status" value="1"/>
</dbReference>
<dbReference type="PIRSF" id="PIRSF037149">
    <property type="entry name" value="NirB"/>
    <property type="match status" value="1"/>
</dbReference>
<dbReference type="InterPro" id="IPR006067">
    <property type="entry name" value="NO2/SO3_Rdtase_4Fe4S_dom"/>
</dbReference>
<comment type="pathway">
    <text evidence="2">Nitrogen metabolism; nitrate reduction (assimilation).</text>
</comment>
<dbReference type="Pfam" id="PF03460">
    <property type="entry name" value="NIR_SIR_ferr"/>
    <property type="match status" value="1"/>
</dbReference>
<evidence type="ECO:0000256" key="11">
    <source>
        <dbReference type="ARBA" id="ARBA00023004"/>
    </source>
</evidence>
<feature type="binding site" evidence="16">
    <location>
        <position position="648"/>
    </location>
    <ligand>
        <name>[4Fe-4S] cluster</name>
        <dbReference type="ChEBI" id="CHEBI:49883"/>
    </ligand>
</feature>
<feature type="domain" description="BFD-like [2Fe-2S]-binding" evidence="19">
    <location>
        <begin position="488"/>
        <end position="537"/>
    </location>
</feature>
<evidence type="ECO:0000256" key="15">
    <source>
        <dbReference type="PIRNR" id="PIRNR037149"/>
    </source>
</evidence>
<dbReference type="Gene3D" id="3.30.413.10">
    <property type="entry name" value="Sulfite Reductase Hemoprotein, domain 1"/>
    <property type="match status" value="1"/>
</dbReference>
<dbReference type="GO" id="GO:0046872">
    <property type="term" value="F:metal ion binding"/>
    <property type="evidence" value="ECO:0007669"/>
    <property type="project" value="UniProtKB-KW"/>
</dbReference>
<keyword evidence="10" id="KW-0560">Oxidoreductase</keyword>
<dbReference type="Gene3D" id="1.10.10.1100">
    <property type="entry name" value="BFD-like [2Fe-2S]-binding domain"/>
    <property type="match status" value="2"/>
</dbReference>
<feature type="domain" description="Nitrite/sulphite reductase 4Fe-4S" evidence="17">
    <location>
        <begin position="633"/>
        <end position="771"/>
    </location>
</feature>
<dbReference type="InterPro" id="IPR007419">
    <property type="entry name" value="BFD-like_2Fe2S-bd_dom"/>
</dbReference>
<dbReference type="InterPro" id="IPR045854">
    <property type="entry name" value="NO2/SO3_Rdtase_4Fe4S_sf"/>
</dbReference>
<dbReference type="Gene3D" id="3.30.390.30">
    <property type="match status" value="1"/>
</dbReference>
<evidence type="ECO:0000256" key="10">
    <source>
        <dbReference type="ARBA" id="ARBA00023002"/>
    </source>
</evidence>
<evidence type="ECO:0000256" key="9">
    <source>
        <dbReference type="ARBA" id="ARBA00022827"/>
    </source>
</evidence>
<evidence type="ECO:0000256" key="4">
    <source>
        <dbReference type="ARBA" id="ARBA00022485"/>
    </source>
</evidence>
<keyword evidence="9 15" id="KW-0274">FAD</keyword>
<evidence type="ECO:0000256" key="8">
    <source>
        <dbReference type="ARBA" id="ARBA00022723"/>
    </source>
</evidence>
<dbReference type="InterPro" id="IPR012744">
    <property type="entry name" value="Nitri_red_NirB"/>
</dbReference>
<dbReference type="InterPro" id="IPR005117">
    <property type="entry name" value="NiRdtase/SiRdtase_haem-b_fer"/>
</dbReference>
<dbReference type="FunFam" id="3.50.50.60:FF:000033">
    <property type="entry name" value="Nitrite reductase [NAD(P)H], large subunit"/>
    <property type="match status" value="1"/>
</dbReference>
<dbReference type="InterPro" id="IPR023753">
    <property type="entry name" value="FAD/NAD-binding_dom"/>
</dbReference>
<keyword evidence="6 15" id="KW-0285">Flavoprotein</keyword>
<comment type="cofactor">
    <cofactor evidence="1 15">
        <name>FAD</name>
        <dbReference type="ChEBI" id="CHEBI:57692"/>
    </cofactor>
</comment>
<dbReference type="Pfam" id="PF01077">
    <property type="entry name" value="NIR_SIR"/>
    <property type="match status" value="1"/>
</dbReference>
<keyword evidence="12 16" id="KW-0411">Iron-sulfur</keyword>
<evidence type="ECO:0000259" key="20">
    <source>
        <dbReference type="Pfam" id="PF07992"/>
    </source>
</evidence>
<dbReference type="Pfam" id="PF18267">
    <property type="entry name" value="Rubredoxin_C"/>
    <property type="match status" value="1"/>
</dbReference>
<dbReference type="GO" id="GO:0042128">
    <property type="term" value="P:nitrate assimilation"/>
    <property type="evidence" value="ECO:0007669"/>
    <property type="project" value="UniProtKB-UniRule"/>
</dbReference>
<dbReference type="PRINTS" id="PR00368">
    <property type="entry name" value="FADPNR"/>
</dbReference>
<evidence type="ECO:0000313" key="22">
    <source>
        <dbReference type="EMBL" id="KAB8132324.1"/>
    </source>
</evidence>
<evidence type="ECO:0000256" key="7">
    <source>
        <dbReference type="ARBA" id="ARBA00022714"/>
    </source>
</evidence>
<name>A0A7C8GSJ8_9BACI</name>
<dbReference type="InterPro" id="IPR036188">
    <property type="entry name" value="FAD/NAD-bd_sf"/>
</dbReference>
<feature type="domain" description="BFD-like [2Fe-2S]-binding" evidence="19">
    <location>
        <begin position="424"/>
        <end position="473"/>
    </location>
</feature>
<protein>
    <submittedName>
        <fullName evidence="22">NAD(P)/FAD-dependent oxidoreductase</fullName>
    </submittedName>
</protein>
<evidence type="ECO:0000256" key="5">
    <source>
        <dbReference type="ARBA" id="ARBA00022617"/>
    </source>
</evidence>
<keyword evidence="8 16" id="KW-0479">Metal-binding</keyword>
<comment type="cofactor">
    <cofactor evidence="14">
        <name>[2Fe-2S] cluster</name>
        <dbReference type="ChEBI" id="CHEBI:190135"/>
    </cofactor>
</comment>
<evidence type="ECO:0000256" key="16">
    <source>
        <dbReference type="PIRSR" id="PIRSR037149-1"/>
    </source>
</evidence>
<reference evidence="22 23" key="1">
    <citation type="submission" date="2019-10" db="EMBL/GenBank/DDBJ databases">
        <title>Gracilibacillus sp. nov. isolated from rice seeds.</title>
        <authorList>
            <person name="He S."/>
        </authorList>
    </citation>
    <scope>NUCLEOTIDE SEQUENCE [LARGE SCALE GENOMIC DNA]</scope>
    <source>
        <strain evidence="22 23">TD8</strain>
    </source>
</reference>
<dbReference type="CDD" id="cd19944">
    <property type="entry name" value="NirB_Fer2_BFD-like_2"/>
    <property type="match status" value="1"/>
</dbReference>
<dbReference type="GO" id="GO:0050660">
    <property type="term" value="F:flavin adenine dinucleotide binding"/>
    <property type="evidence" value="ECO:0007669"/>
    <property type="project" value="UniProtKB-UniRule"/>
</dbReference>
<comment type="cofactor">
    <cofactor evidence="16">
        <name>[4Fe-4S] cluster</name>
        <dbReference type="ChEBI" id="CHEBI:49883"/>
    </cofactor>
    <text evidence="16">Binds 1 [4Fe-4S] cluster per subunit.</text>
</comment>
<feature type="domain" description="Nitrite/Sulfite reductase ferredoxin-like" evidence="18">
    <location>
        <begin position="563"/>
        <end position="624"/>
    </location>
</feature>
<evidence type="ECO:0000256" key="1">
    <source>
        <dbReference type="ARBA" id="ARBA00001974"/>
    </source>
</evidence>
<evidence type="ECO:0000259" key="21">
    <source>
        <dbReference type="Pfam" id="PF18267"/>
    </source>
</evidence>
<dbReference type="NCBIfam" id="TIGR02374">
    <property type="entry name" value="nitri_red_nirB"/>
    <property type="match status" value="1"/>
</dbReference>
<keyword evidence="5 16" id="KW-0349">Heme</keyword>
<dbReference type="GO" id="GO:0098809">
    <property type="term" value="F:nitrite reductase activity"/>
    <property type="evidence" value="ECO:0007669"/>
    <property type="project" value="InterPro"/>
</dbReference>
<organism evidence="22 23">
    <name type="scientific">Gracilibacillus oryzae</name>
    <dbReference type="NCBI Taxonomy" id="1672701"/>
    <lineage>
        <taxon>Bacteria</taxon>
        <taxon>Bacillati</taxon>
        <taxon>Bacillota</taxon>
        <taxon>Bacilli</taxon>
        <taxon>Bacillales</taxon>
        <taxon>Bacillaceae</taxon>
        <taxon>Gracilibacillus</taxon>
    </lineage>
</organism>
<feature type="domain" description="FAD/NAD(P)-binding" evidence="20">
    <location>
        <begin position="17"/>
        <end position="294"/>
    </location>
</feature>
<dbReference type="GO" id="GO:0051539">
    <property type="term" value="F:4 iron, 4 sulfur cluster binding"/>
    <property type="evidence" value="ECO:0007669"/>
    <property type="project" value="UniProtKB-KW"/>
</dbReference>
<dbReference type="Pfam" id="PF04324">
    <property type="entry name" value="Fer2_BFD"/>
    <property type="match status" value="2"/>
</dbReference>
<dbReference type="AlphaFoldDB" id="A0A7C8GSJ8"/>
<gene>
    <name evidence="22" type="ORF">F9U64_12535</name>
</gene>
<keyword evidence="23" id="KW-1185">Reference proteome</keyword>
<feature type="binding site" evidence="16">
    <location>
        <position position="642"/>
    </location>
    <ligand>
        <name>[4Fe-4S] cluster</name>
        <dbReference type="ChEBI" id="CHEBI:49883"/>
    </ligand>
</feature>
<dbReference type="SUPFAM" id="SSF51905">
    <property type="entry name" value="FAD/NAD(P)-binding domain"/>
    <property type="match status" value="1"/>
</dbReference>
<evidence type="ECO:0000259" key="19">
    <source>
        <dbReference type="Pfam" id="PF04324"/>
    </source>
</evidence>
<dbReference type="UniPathway" id="UPA00653"/>
<dbReference type="Gene3D" id="3.90.480.10">
    <property type="entry name" value="Sulfite Reductase Hemoprotein,Domain 2"/>
    <property type="match status" value="1"/>
</dbReference>
<dbReference type="InterPro" id="IPR041854">
    <property type="entry name" value="BFD-like_2Fe2S-bd_dom_sf"/>
</dbReference>
<evidence type="ECO:0000259" key="17">
    <source>
        <dbReference type="Pfam" id="PF01077"/>
    </source>
</evidence>
<evidence type="ECO:0000256" key="13">
    <source>
        <dbReference type="ARBA" id="ARBA00023063"/>
    </source>
</evidence>
<comment type="cofactor">
    <cofactor evidence="16">
        <name>siroheme</name>
        <dbReference type="ChEBI" id="CHEBI:60052"/>
    </cofactor>
    <text evidence="16">Binds 1 siroheme per subunit.</text>
</comment>
<dbReference type="InterPro" id="IPR016156">
    <property type="entry name" value="FAD/NAD-linked_Rdtase_dimer_sf"/>
</dbReference>
<evidence type="ECO:0000256" key="6">
    <source>
        <dbReference type="ARBA" id="ARBA00022630"/>
    </source>
</evidence>
<evidence type="ECO:0000259" key="18">
    <source>
        <dbReference type="Pfam" id="PF03460"/>
    </source>
</evidence>
<dbReference type="CDD" id="cd19943">
    <property type="entry name" value="NirB_Fer2_BFD-like_1"/>
    <property type="match status" value="1"/>
</dbReference>
<dbReference type="GO" id="GO:0051537">
    <property type="term" value="F:2 iron, 2 sulfur cluster binding"/>
    <property type="evidence" value="ECO:0007669"/>
    <property type="project" value="UniProtKB-KW"/>
</dbReference>
<dbReference type="Proteomes" id="UP000480246">
    <property type="component" value="Unassembled WGS sequence"/>
</dbReference>
<evidence type="ECO:0000256" key="14">
    <source>
        <dbReference type="ARBA" id="ARBA00034078"/>
    </source>
</evidence>
<sequence length="811" mass="89911">MSHLINDLGVTTVEKKKLVLIGNGMAGIRAIEEILKLLQDYFDITVFGKEPYPNYNRIQLSKVLQGDTELKDIILNEWQWYEDNNILLYPGETVVKIDKQSKIIYTDKGKEAKYDCLIMATGSNPFILPIPGADKAGVTGFRDIADCEEMIKSADHYKHAAVIGGGLLGLEAARGLLNLGMEVNVIELAEHLMECQLDQTAAQLLQKELEAQGMNFLLKKQTMEITGDDRVAGLKFKDGDTVKADLVIMAVGIRPNVKLAEQTGLEVNRGIVVTDYMQTSEPNIYAVGECAEHNGMTYGLVAPLYEQGQALAKHICGMNHQGYKGSVVSTQLKVSGVDVFSAGIIQESAATKAIKLFDEWQNTYKKVVIKDGKLAGAVLFGNTKEGTQLFSHIKKGTCVHEYMETQQNADQSESIVASMSDDEIVCGCNGISKGDIVTAIKEKGLTTLEEVKNTTNASRSCGQCKGMVQDILELTLGDEYQEETKETICSCTDLSREEVIAEIRAKGLSHTREVMNVLGWKTEEGCSKCRPALNYYLGMVNPKEYEDERESRFVNERLHANIQKDGTYSVVPRMYGGVTNVTDLRKIADVAEKYEVGMIKLTGGQRIDLLGIKKEDLPEVWKELGMPSGYAYGKSVRTVKTCVGSQFCRFGTQDSTGMGIQLEKKFEGLNTPHKVKMGVSACPRNCAEGSIKDVGIVGLDGVWEIYVGGNGGSELREADILARVKTEEEVLEYTSAFLQYYRENASYLERSSKFVERVGIEHVREVVLDEALRSELNRRMDEALSVYKEPWNEAIESETILKDLYQKVIAK</sequence>
<dbReference type="InterPro" id="IPR041575">
    <property type="entry name" value="Rubredoxin_C"/>
</dbReference>
<dbReference type="EMBL" id="WEID01000063">
    <property type="protein sequence ID" value="KAB8132324.1"/>
    <property type="molecule type" value="Genomic_DNA"/>
</dbReference>
<comment type="similarity">
    <text evidence="3">Belongs to the nitrite and sulfite reductase 4Fe-4S domain family.</text>
</comment>
<evidence type="ECO:0000256" key="12">
    <source>
        <dbReference type="ARBA" id="ARBA00023014"/>
    </source>
</evidence>
<proteinExistence type="inferred from homology"/>
<dbReference type="InterPro" id="IPR052034">
    <property type="entry name" value="NasD-like"/>
</dbReference>
<evidence type="ECO:0000256" key="2">
    <source>
        <dbReference type="ARBA" id="ARBA00005096"/>
    </source>
</evidence>
<feature type="binding site" evidence="16">
    <location>
        <position position="686"/>
    </location>
    <ligand>
        <name>[4Fe-4S] cluster</name>
        <dbReference type="ChEBI" id="CHEBI:49883"/>
    </ligand>
</feature>
<keyword evidence="7" id="KW-0001">2Fe-2S</keyword>
<dbReference type="GO" id="GO:0050661">
    <property type="term" value="F:NADP binding"/>
    <property type="evidence" value="ECO:0007669"/>
    <property type="project" value="UniProtKB-UniRule"/>
</dbReference>
<comment type="caution">
    <text evidence="22">The sequence shown here is derived from an EMBL/GenBank/DDBJ whole genome shotgun (WGS) entry which is preliminary data.</text>
</comment>
<feature type="binding site" description="axial binding residue" evidence="16">
    <location>
        <position position="686"/>
    </location>
    <ligand>
        <name>siroheme</name>
        <dbReference type="ChEBI" id="CHEBI:60052"/>
    </ligand>
    <ligandPart>
        <name>Fe</name>
        <dbReference type="ChEBI" id="CHEBI:18248"/>
    </ligandPart>
</feature>
<evidence type="ECO:0000313" key="23">
    <source>
        <dbReference type="Proteomes" id="UP000480246"/>
    </source>
</evidence>
<dbReference type="InterPro" id="IPR017121">
    <property type="entry name" value="Nitrite_Rdtase_lsu"/>
</dbReference>
<dbReference type="SUPFAM" id="SSF55124">
    <property type="entry name" value="Nitrite/Sulfite reductase N-terminal domain-like"/>
    <property type="match status" value="1"/>
</dbReference>
<dbReference type="InterPro" id="IPR006066">
    <property type="entry name" value="NO2/SO3_Rdtase_FeS/sirohaem_BS"/>
</dbReference>
<dbReference type="InterPro" id="IPR036136">
    <property type="entry name" value="Nit/Sulf_reduc_fer-like_dom_sf"/>
</dbReference>
<dbReference type="PRINTS" id="PR00411">
    <property type="entry name" value="PNDRDTASEI"/>
</dbReference>
<accession>A0A7C8GSJ8</accession>
<dbReference type="PANTHER" id="PTHR43809:SF1">
    <property type="entry name" value="NITRITE REDUCTASE (NADH) LARGE SUBUNIT"/>
    <property type="match status" value="1"/>
</dbReference>
<dbReference type="SUPFAM" id="SSF56014">
    <property type="entry name" value="Nitrite and sulphite reductase 4Fe-4S domain-like"/>
    <property type="match status" value="1"/>
</dbReference>
<keyword evidence="13 15" id="KW-0534">Nitrate assimilation</keyword>
<dbReference type="PRINTS" id="PR00397">
    <property type="entry name" value="SIROHAEM"/>
</dbReference>
<feature type="binding site" evidence="16">
    <location>
        <position position="682"/>
    </location>
    <ligand>
        <name>[4Fe-4S] cluster</name>
        <dbReference type="ChEBI" id="CHEBI:49883"/>
    </ligand>
</feature>
<keyword evidence="11 16" id="KW-0408">Iron</keyword>
<evidence type="ECO:0000256" key="3">
    <source>
        <dbReference type="ARBA" id="ARBA00010429"/>
    </source>
</evidence>
<dbReference type="Gene3D" id="3.50.50.60">
    <property type="entry name" value="FAD/NAD(P)-binding domain"/>
    <property type="match status" value="2"/>
</dbReference>
<dbReference type="GO" id="GO:0020037">
    <property type="term" value="F:heme binding"/>
    <property type="evidence" value="ECO:0007669"/>
    <property type="project" value="InterPro"/>
</dbReference>
<dbReference type="OrthoDB" id="9792592at2"/>